<name>A0A1H6GXL9_MAGFU</name>
<protein>
    <recommendedName>
        <fullName evidence="1">Spermatogenesis-associated protein 20-like TRX domain-containing protein</fullName>
    </recommendedName>
</protein>
<dbReference type="InterPro" id="IPR008928">
    <property type="entry name" value="6-hairpin_glycosidase_sf"/>
</dbReference>
<evidence type="ECO:0000259" key="1">
    <source>
        <dbReference type="Pfam" id="PF03190"/>
    </source>
</evidence>
<sequence>MPVNRLANETSPYLLHHAADPVAWQVWGSEALTEAKRLNRPIMLSVGYSACHWCHVMADESFRDPAIAARINDCFVAIKVDREERPDLDTVYQHALAMMGQPGGWPLTLFLTPDTVPFWGGTYFPPERRYGRPSFAEVLDGIAAAWSRDDSAITTQAERMRAALAPLALSPGGDGIVSGQGREIAEAMLRLADPVHGGFGSAPKFPQPALLRFLWRSSLAGADPRLGQQVILTLDCLCRGGICDQLGGGFMRYATDAAWIVPHFEKMLYDNAQLIGLLTEVWRRTGSPLYRLAVSEAIGWLGREMSDESGGFTAALDADSEGSEGAFYTWSAEEIEQALPPALAARFLTLYDVRHGGNWEGRSILHRNHLHGSGDESGLDEAKSLLLAHRATRPRPACDDKILTDWNGLTIRALAEAGLAFERPDWSEAARTAFATIVARSALPGGRLAHVWCAGRVGPVGVIDDYAHLAAAAIALYADGGEVAFLDQARIWLDSAHRHHWDKAGGGYFLSADDAADVPVRAKPFFDSVVPSGNGAMAETLALMHLVSGEAVWRERAEAVLAAFSAALPDHGSSMAVFLDAAALLERPLKVTISGPADDEACTRMVRCAVTSGLSPLVLIRQRRHGTAQALVCQGPVCLAPVEDESALEQILRS</sequence>
<dbReference type="Gene3D" id="3.40.30.10">
    <property type="entry name" value="Glutaredoxin"/>
    <property type="match status" value="1"/>
</dbReference>
<dbReference type="Proteomes" id="UP000182983">
    <property type="component" value="Unassembled WGS sequence"/>
</dbReference>
<gene>
    <name evidence="2" type="ORF">SAMN04244559_00553</name>
</gene>
<dbReference type="InterPro" id="IPR004879">
    <property type="entry name" value="Ssp411-like_TRX"/>
</dbReference>
<dbReference type="RefSeq" id="WP_074765335.1">
    <property type="nucleotide sequence ID" value="NZ_FNWO01000002.1"/>
</dbReference>
<organism evidence="2 3">
    <name type="scientific">Magnetospirillum fulvum</name>
    <name type="common">Rhodospirillum fulvum</name>
    <dbReference type="NCBI Taxonomy" id="1082"/>
    <lineage>
        <taxon>Bacteria</taxon>
        <taxon>Pseudomonadati</taxon>
        <taxon>Pseudomonadota</taxon>
        <taxon>Alphaproteobacteria</taxon>
        <taxon>Rhodospirillales</taxon>
        <taxon>Rhodospirillaceae</taxon>
        <taxon>Magnetospirillum</taxon>
    </lineage>
</organism>
<feature type="domain" description="Spermatogenesis-associated protein 20-like TRX" evidence="1">
    <location>
        <begin position="4"/>
        <end position="164"/>
    </location>
</feature>
<dbReference type="InterPro" id="IPR036249">
    <property type="entry name" value="Thioredoxin-like_sf"/>
</dbReference>
<proteinExistence type="predicted"/>
<dbReference type="Gene3D" id="1.50.10.10">
    <property type="match status" value="1"/>
</dbReference>
<accession>A0A1H6GXL9</accession>
<reference evidence="3" key="1">
    <citation type="submission" date="2016-10" db="EMBL/GenBank/DDBJ databases">
        <authorList>
            <person name="Varghese N."/>
            <person name="Submissions S."/>
        </authorList>
    </citation>
    <scope>NUCLEOTIDE SEQUENCE [LARGE SCALE GENOMIC DNA]</scope>
    <source>
        <strain evidence="3">DSM 13234</strain>
    </source>
</reference>
<dbReference type="PIRSF" id="PIRSF006402">
    <property type="entry name" value="UCP006402_thioredoxin"/>
    <property type="match status" value="1"/>
</dbReference>
<dbReference type="OrthoDB" id="9762614at2"/>
<keyword evidence="3" id="KW-1185">Reference proteome</keyword>
<evidence type="ECO:0000313" key="2">
    <source>
        <dbReference type="EMBL" id="SEH27622.1"/>
    </source>
</evidence>
<dbReference type="InterPro" id="IPR012341">
    <property type="entry name" value="6hp_glycosidase-like_sf"/>
</dbReference>
<dbReference type="PANTHER" id="PTHR42899:SF1">
    <property type="entry name" value="SPERMATOGENESIS-ASSOCIATED PROTEIN 20"/>
    <property type="match status" value="1"/>
</dbReference>
<evidence type="ECO:0000313" key="3">
    <source>
        <dbReference type="Proteomes" id="UP000182983"/>
    </source>
</evidence>
<dbReference type="GO" id="GO:0005975">
    <property type="term" value="P:carbohydrate metabolic process"/>
    <property type="evidence" value="ECO:0007669"/>
    <property type="project" value="InterPro"/>
</dbReference>
<dbReference type="Pfam" id="PF03190">
    <property type="entry name" value="Thioredox_DsbH"/>
    <property type="match status" value="1"/>
</dbReference>
<dbReference type="SUPFAM" id="SSF48208">
    <property type="entry name" value="Six-hairpin glycosidases"/>
    <property type="match status" value="1"/>
</dbReference>
<dbReference type="AlphaFoldDB" id="A0A1H6GXL9"/>
<dbReference type="CDD" id="cd02955">
    <property type="entry name" value="SSP411"/>
    <property type="match status" value="1"/>
</dbReference>
<dbReference type="InterPro" id="IPR024705">
    <property type="entry name" value="Ssp411"/>
</dbReference>
<dbReference type="SUPFAM" id="SSF52833">
    <property type="entry name" value="Thioredoxin-like"/>
    <property type="match status" value="1"/>
</dbReference>
<dbReference type="EMBL" id="FNWO01000002">
    <property type="protein sequence ID" value="SEH27622.1"/>
    <property type="molecule type" value="Genomic_DNA"/>
</dbReference>
<dbReference type="PANTHER" id="PTHR42899">
    <property type="entry name" value="SPERMATOGENESIS-ASSOCIATED PROTEIN 20"/>
    <property type="match status" value="1"/>
</dbReference>